<dbReference type="GO" id="GO:0016787">
    <property type="term" value="F:hydrolase activity"/>
    <property type="evidence" value="ECO:0007669"/>
    <property type="project" value="UniProtKB-KW"/>
</dbReference>
<dbReference type="InterPro" id="IPR009206">
    <property type="entry name" value="Nucleotidase_putative"/>
</dbReference>
<dbReference type="PANTHER" id="PTHR35134:SF2">
    <property type="entry name" value="NUCLEOTIDASE YQFW-RELATED"/>
    <property type="match status" value="1"/>
</dbReference>
<comment type="similarity">
    <text evidence="1 3">Belongs to the 5'(3')-deoxyribonucleotidase family.</text>
</comment>
<dbReference type="OrthoDB" id="2471595at2"/>
<dbReference type="PIRSF" id="PIRSF021362">
    <property type="entry name" value="UCP021362_HAD"/>
    <property type="match status" value="1"/>
</dbReference>
<dbReference type="InterPro" id="IPR052419">
    <property type="entry name" value="5_3-deoxyribonucleotidase-like"/>
</dbReference>
<dbReference type="Gene3D" id="3.40.50.1000">
    <property type="entry name" value="HAD superfamily/HAD-like"/>
    <property type="match status" value="1"/>
</dbReference>
<proteinExistence type="inferred from homology"/>
<dbReference type="InterPro" id="IPR023214">
    <property type="entry name" value="HAD_sf"/>
</dbReference>
<dbReference type="PANTHER" id="PTHR35134">
    <property type="entry name" value="NUCLEOTIDASE YQFW-RELATED"/>
    <property type="match status" value="1"/>
</dbReference>
<evidence type="ECO:0000256" key="2">
    <source>
        <dbReference type="ARBA" id="ARBA00022801"/>
    </source>
</evidence>
<reference evidence="4" key="1">
    <citation type="journal article" date="2014" name="Genome Announc.">
        <title>Draft Genome Sequences of Three Alkaliphilic Bacillus Strains, Bacillus wakoensis JCM 9140T, Bacillus akibai JCM 9157T, and Bacillus hemicellulosilyticus JCM 9152T.</title>
        <authorList>
            <person name="Yuki M."/>
            <person name="Oshima K."/>
            <person name="Suda W."/>
            <person name="Oshida Y."/>
            <person name="Kitamura K."/>
            <person name="Iida T."/>
            <person name="Hattori M."/>
            <person name="Ohkuma M."/>
        </authorList>
    </citation>
    <scope>NUCLEOTIDE SEQUENCE [LARGE SCALE GENOMIC DNA]</scope>
    <source>
        <strain evidence="4">JCM 9152</strain>
    </source>
</reference>
<dbReference type="AlphaFoldDB" id="W4QF21"/>
<dbReference type="InterPro" id="IPR036412">
    <property type="entry name" value="HAD-like_sf"/>
</dbReference>
<comment type="caution">
    <text evidence="4">The sequence shown here is derived from an EMBL/GenBank/DDBJ whole genome shotgun (WGS) entry which is preliminary data.</text>
</comment>
<evidence type="ECO:0000256" key="3">
    <source>
        <dbReference type="PIRNR" id="PIRNR021362"/>
    </source>
</evidence>
<protein>
    <recommendedName>
        <fullName evidence="3">Nucleotidase</fullName>
        <ecNumber evidence="3">3.1.3.-</ecNumber>
    </recommendedName>
</protein>
<dbReference type="STRING" id="1236971.JCM9152_2126"/>
<organism evidence="4 5">
    <name type="scientific">Halalkalibacter hemicellulosilyticusJCM 9152</name>
    <dbReference type="NCBI Taxonomy" id="1236971"/>
    <lineage>
        <taxon>Bacteria</taxon>
        <taxon>Bacillati</taxon>
        <taxon>Bacillota</taxon>
        <taxon>Bacilli</taxon>
        <taxon>Bacillales</taxon>
        <taxon>Bacillaceae</taxon>
        <taxon>Halalkalibacter</taxon>
    </lineage>
</organism>
<dbReference type="RefSeq" id="WP_035343614.1">
    <property type="nucleotide sequence ID" value="NZ_BAUU01000013.1"/>
</dbReference>
<evidence type="ECO:0000313" key="5">
    <source>
        <dbReference type="Proteomes" id="UP000018895"/>
    </source>
</evidence>
<evidence type="ECO:0000256" key="1">
    <source>
        <dbReference type="ARBA" id="ARBA00009589"/>
    </source>
</evidence>
<dbReference type="SUPFAM" id="SSF56784">
    <property type="entry name" value="HAD-like"/>
    <property type="match status" value="1"/>
</dbReference>
<dbReference type="EC" id="3.1.3.-" evidence="3"/>
<dbReference type="EMBL" id="BAUU01000013">
    <property type="protein sequence ID" value="GAE30710.1"/>
    <property type="molecule type" value="Genomic_DNA"/>
</dbReference>
<accession>W4QF21</accession>
<keyword evidence="5" id="KW-1185">Reference proteome</keyword>
<dbReference type="Proteomes" id="UP000018895">
    <property type="component" value="Unassembled WGS sequence"/>
</dbReference>
<evidence type="ECO:0000313" key="4">
    <source>
        <dbReference type="EMBL" id="GAE30710.1"/>
    </source>
</evidence>
<gene>
    <name evidence="4" type="ORF">JCM9152_2126</name>
</gene>
<keyword evidence="2 3" id="KW-0378">Hydrolase</keyword>
<sequence>MNKKMRMGFDIDGTVTDPNTFIPYLNKHFKKNLTLDHLIEYDLTSILGITEEQFWDWMGQFEGTIYSEAPIAMNAKQILHEWDKQHDLIYITARRKYLTSITHQWFTEKQLPFDHIELVGKHDKLDAIKEHRIDIFFEDKHDNAVAIAEEFQIPVILLDTPYNRLPAPELVIRATNWLEAKAWVEKWLAEQALQRQ</sequence>
<name>W4QF21_9BACI</name>